<organism evidence="2 3">
    <name type="scientific">Paramecium primaurelia</name>
    <dbReference type="NCBI Taxonomy" id="5886"/>
    <lineage>
        <taxon>Eukaryota</taxon>
        <taxon>Sar</taxon>
        <taxon>Alveolata</taxon>
        <taxon>Ciliophora</taxon>
        <taxon>Intramacronucleata</taxon>
        <taxon>Oligohymenophorea</taxon>
        <taxon>Peniculida</taxon>
        <taxon>Parameciidae</taxon>
        <taxon>Paramecium</taxon>
    </lineage>
</organism>
<dbReference type="Proteomes" id="UP000688137">
    <property type="component" value="Unassembled WGS sequence"/>
</dbReference>
<gene>
    <name evidence="2" type="ORF">PPRIM_AZ9-3.1.T0290127</name>
</gene>
<feature type="domain" description="EF-hand" evidence="1">
    <location>
        <begin position="469"/>
        <end position="497"/>
    </location>
</feature>
<dbReference type="InterPro" id="IPR002048">
    <property type="entry name" value="EF_hand_dom"/>
</dbReference>
<proteinExistence type="predicted"/>
<feature type="domain" description="EF-hand" evidence="1">
    <location>
        <begin position="156"/>
        <end position="191"/>
    </location>
</feature>
<dbReference type="OMA" id="LQPYSVN"/>
<dbReference type="Pfam" id="PF13499">
    <property type="entry name" value="EF-hand_7"/>
    <property type="match status" value="1"/>
</dbReference>
<dbReference type="CDD" id="cd00051">
    <property type="entry name" value="EFh"/>
    <property type="match status" value="1"/>
</dbReference>
<comment type="caution">
    <text evidence="2">The sequence shown here is derived from an EMBL/GenBank/DDBJ whole genome shotgun (WGS) entry which is preliminary data.</text>
</comment>
<dbReference type="PROSITE" id="PS50222">
    <property type="entry name" value="EF_HAND_2"/>
    <property type="match status" value="2"/>
</dbReference>
<protein>
    <recommendedName>
        <fullName evidence="1">EF-hand domain-containing protein</fullName>
    </recommendedName>
</protein>
<evidence type="ECO:0000313" key="3">
    <source>
        <dbReference type="Proteomes" id="UP000688137"/>
    </source>
</evidence>
<sequence>MELLDFLMECAKIERTIEISRQFLTKFPSFHPYQTFKQIDQHDEGYITAQTIQIFLHRFGHLHTLKECGILFYKPEFKYVDFLRFLLPTNQLLRDYISHSNKKTLQSNECLKEIAKHISLEIVLMNNLEPPQSLEKLANGTREDIESLFKKERLFVYQDEIDAIIKRLDFYGDGQIDLLLLKNWVLILNQQNKSKNERESSSAFVTPKKKVQIQNVIKTTERKESINNKTPKLINISPKKRNLIQKQKSTKKVVNYEIQKQEIRGKIAQKKQEAQTEKKMIKEVLTNKKNIKSLQKIKPKSPYEIIEYLLDKEIKIEKIKQQLALQKDFNTLDAFHALDVYGKGSIGVEEIDTLLNQKSGQSAYIFNRFNSDQLTYHDFLNLLQPYSVNFAEILNTRQSNVDRNQKKLNQIFSNQTIKLLIELLTLLQQIPVKLNADISLFNKIDNITRDNFIGVSDLQQYLYESGLRYTHHETMLLINAYDKDKDGRLSLQEFLDI</sequence>
<evidence type="ECO:0000259" key="1">
    <source>
        <dbReference type="PROSITE" id="PS50222"/>
    </source>
</evidence>
<dbReference type="InterPro" id="IPR018247">
    <property type="entry name" value="EF_Hand_1_Ca_BS"/>
</dbReference>
<accession>A0A8S1KWS8</accession>
<dbReference type="AlphaFoldDB" id="A0A8S1KWS8"/>
<evidence type="ECO:0000313" key="2">
    <source>
        <dbReference type="EMBL" id="CAD8059708.1"/>
    </source>
</evidence>
<reference evidence="2" key="1">
    <citation type="submission" date="2021-01" db="EMBL/GenBank/DDBJ databases">
        <authorList>
            <consortium name="Genoscope - CEA"/>
            <person name="William W."/>
        </authorList>
    </citation>
    <scope>NUCLEOTIDE SEQUENCE</scope>
</reference>
<keyword evidence="3" id="KW-1185">Reference proteome</keyword>
<dbReference type="PROSITE" id="PS00018">
    <property type="entry name" value="EF_HAND_1"/>
    <property type="match status" value="1"/>
</dbReference>
<dbReference type="EMBL" id="CAJJDM010000028">
    <property type="protein sequence ID" value="CAD8059708.1"/>
    <property type="molecule type" value="Genomic_DNA"/>
</dbReference>
<name>A0A8S1KWS8_PARPR</name>
<dbReference type="GO" id="GO:0005509">
    <property type="term" value="F:calcium ion binding"/>
    <property type="evidence" value="ECO:0007669"/>
    <property type="project" value="InterPro"/>
</dbReference>